<gene>
    <name evidence="5" type="ORF">H171_3716</name>
</gene>
<feature type="repeat" description="Cell wall-binding" evidence="2">
    <location>
        <begin position="619"/>
        <end position="638"/>
    </location>
</feature>
<dbReference type="Gene3D" id="2.160.20.20">
    <property type="match status" value="1"/>
</dbReference>
<dbReference type="PROSITE" id="PS51170">
    <property type="entry name" value="CW"/>
    <property type="match status" value="2"/>
</dbReference>
<feature type="region of interest" description="Disordered" evidence="3">
    <location>
        <begin position="497"/>
        <end position="544"/>
    </location>
</feature>
<dbReference type="EMBL" id="PGET01000001">
    <property type="protein sequence ID" value="PJJ30141.1"/>
    <property type="molecule type" value="Genomic_DNA"/>
</dbReference>
<sequence length="658" mass="70076">MKRKQMLTLILSAVLLASGSGITVLADAQQSVVQDIQKPTGVSEVLNIASPSEAAENLNDDIEENLNQEISQEDADQERSQKDLDQETTQGDKTNTVIPTALNASMELKASPSDAVYVSDENELREAVKSDKTVVLENDVQLSETLLIDSSKVSITSENGKLSCGTNFPDATMILVRNGAVVTLSDIEIDATKMGNPLHTDWEYSALLVGQGSKLMIGDGMSLTNDRQQSPGVNPRKYGVEISGSGEMNGGQISGFSKAGIFVAKTGNFTLNDGEISDIVNVNYPDDDDPAGGLFAWGSVTINGGVIWGCDVGIFNSNQLVMNDGEIYNNQIGFLNLTGDGDGNVYYPKATINGGVIYDNSDLAVLNKNGGKFILPAGSEVQIIGKRKGLNNFRIMASSVKATYVIKNLQKAELNIQGGHIISESDNEIAVFNDKTGKISMTNGTITVSGTQSIAIANENDSTGEVKISGGSIKVSGEGSRAINGSAEITKEVVVEEPGTGSNNGGNSNSGGSSGGSGGFYSSKASSATSPAIPETPGAWNQDQKGWKFAKSDGSSYANEWVYVKSCWYRIGADGYMLQGWNAINDKVYYLVPASGEMKTGWLLDNNNWYYLEESGAMKTGWVQVNGKWYYLNADGRMASDTVTPDGYRVGLDGAWLQ</sequence>
<evidence type="ECO:0000256" key="2">
    <source>
        <dbReference type="PROSITE-ProRule" id="PRU00591"/>
    </source>
</evidence>
<feature type="signal peptide" evidence="4">
    <location>
        <begin position="1"/>
        <end position="26"/>
    </location>
</feature>
<dbReference type="Pfam" id="PF01473">
    <property type="entry name" value="Choline_bind_1"/>
    <property type="match status" value="1"/>
</dbReference>
<proteinExistence type="predicted"/>
<dbReference type="InterPro" id="IPR012332">
    <property type="entry name" value="Autotransporter_pectin_lyase_C"/>
</dbReference>
<feature type="repeat" description="Cell wall-binding" evidence="2">
    <location>
        <begin position="599"/>
        <end position="618"/>
    </location>
</feature>
<feature type="region of interest" description="Disordered" evidence="3">
    <location>
        <begin position="71"/>
        <end position="94"/>
    </location>
</feature>
<evidence type="ECO:0000256" key="1">
    <source>
        <dbReference type="ARBA" id="ARBA00022737"/>
    </source>
</evidence>
<comment type="caution">
    <text evidence="5">The sequence shown here is derived from an EMBL/GenBank/DDBJ whole genome shotgun (WGS) entry which is preliminary data.</text>
</comment>
<dbReference type="Pfam" id="PF19085">
    <property type="entry name" value="Choline_bind_2"/>
    <property type="match status" value="1"/>
</dbReference>
<keyword evidence="4" id="KW-0732">Signal</keyword>
<dbReference type="Gene3D" id="2.10.270.10">
    <property type="entry name" value="Cholin Binding"/>
    <property type="match status" value="2"/>
</dbReference>
<protein>
    <submittedName>
        <fullName evidence="5">Putative cell wall binding repeat protein</fullName>
    </submittedName>
</protein>
<feature type="chain" id="PRO_5015006420" evidence="4">
    <location>
        <begin position="27"/>
        <end position="658"/>
    </location>
</feature>
<reference evidence="5 6" key="1">
    <citation type="submission" date="2017-11" db="EMBL/GenBank/DDBJ databases">
        <title>Understudied soil microbes with underappreciated capabilities: Untangling the Clostridium saccharolyticum group.</title>
        <authorList>
            <person name="Leschine S."/>
        </authorList>
    </citation>
    <scope>NUCLEOTIDE SEQUENCE [LARGE SCALE GENOMIC DNA]</scope>
    <source>
        <strain evidence="5 6">18A</strain>
    </source>
</reference>
<dbReference type="SUPFAM" id="SSF69360">
    <property type="entry name" value="Cell wall binding repeat"/>
    <property type="match status" value="1"/>
</dbReference>
<keyword evidence="1" id="KW-0677">Repeat</keyword>
<name>A0A2M8Z9N3_9FIRM</name>
<evidence type="ECO:0000256" key="4">
    <source>
        <dbReference type="SAM" id="SignalP"/>
    </source>
</evidence>
<organism evidence="5 6">
    <name type="scientific">[Clostridium] celerecrescens 18A</name>
    <dbReference type="NCBI Taxonomy" id="1286362"/>
    <lineage>
        <taxon>Bacteria</taxon>
        <taxon>Bacillati</taxon>
        <taxon>Bacillota</taxon>
        <taxon>Clostridia</taxon>
        <taxon>Lachnospirales</taxon>
        <taxon>Lachnospiraceae</taxon>
        <taxon>Lacrimispora</taxon>
    </lineage>
</organism>
<dbReference type="AlphaFoldDB" id="A0A2M8Z9N3"/>
<accession>A0A2M8Z9N3</accession>
<evidence type="ECO:0000313" key="6">
    <source>
        <dbReference type="Proteomes" id="UP000231092"/>
    </source>
</evidence>
<evidence type="ECO:0000313" key="5">
    <source>
        <dbReference type="EMBL" id="PJJ30141.1"/>
    </source>
</evidence>
<dbReference type="Pfam" id="PF19127">
    <property type="entry name" value="Choline_bind_3"/>
    <property type="match status" value="1"/>
</dbReference>
<dbReference type="Proteomes" id="UP000231092">
    <property type="component" value="Unassembled WGS sequence"/>
</dbReference>
<feature type="compositionally biased region" description="Gly residues" evidence="3">
    <location>
        <begin position="502"/>
        <end position="519"/>
    </location>
</feature>
<dbReference type="InterPro" id="IPR018337">
    <property type="entry name" value="Cell_wall/Cho-bd_repeat"/>
</dbReference>
<evidence type="ECO:0000256" key="3">
    <source>
        <dbReference type="SAM" id="MobiDB-lite"/>
    </source>
</evidence>
<dbReference type="RefSeq" id="WP_100306427.1">
    <property type="nucleotide sequence ID" value="NZ_PGET01000001.1"/>
</dbReference>